<reference evidence="17" key="1">
    <citation type="submission" date="2021-01" db="EMBL/GenBank/DDBJ databases">
        <authorList>
            <person name="Bezrukov I."/>
        </authorList>
    </citation>
    <scope>NUCLEOTIDE SEQUENCE</scope>
</reference>
<comment type="similarity">
    <text evidence="2">Belongs to the heat shock protein 90 family.</text>
</comment>
<evidence type="ECO:0000256" key="10">
    <source>
        <dbReference type="ARBA" id="ARBA00023054"/>
    </source>
</evidence>
<dbReference type="Gene3D" id="3.30.565.10">
    <property type="entry name" value="Histidine kinase-like ATPase, C-terminal domain"/>
    <property type="match status" value="1"/>
</dbReference>
<dbReference type="InterPro" id="IPR004082">
    <property type="entry name" value="OBERON"/>
</dbReference>
<keyword evidence="5" id="KW-0863">Zinc-finger</keyword>
<sequence length="1391" mass="157796">MIRLSKRSVSTFLRSGNGSFRVAAAASTSRSSPSATDVKRSDTESRWYSSLTNGQSKKSGSLAQLNMKTNWFMGYRNESSAAASDSSSQAPPPAEKFEYQAEVSRLMDLIVNSLYSNKEVFLRELISNASDALDKLRYLSVTDPDLSKDAPNLDIRIYADKENGIITLTDSGIGMTRQELVDCLGTIAQSGTAKFMKALKDSKDAGGDNNLIGQFGVGFYSAFLVADRVIVSTKSPKSDKQYVWEGEANSSSFTIQEDTDPQSLIPRGTRITLHLKQEAKNFADPERIQKLVKNYSQFVSFPIYTWQEKGYTKEVEVEDDPTETKKDDQDDQTEKKKKTKKVVERYWDWELTNETQPIWLRNPKEVTKEEYNEFYRKAFNEYLDPLASSHFTTEGEVEFRSILYVPPVSPTGKDDIVNQKTKNIRLYVKRVFISDDFDGELFPRYLSFVKGVVDSHDLPLNVSREILQESRIVRIMKKRLVRKAFDMILGISLSENREDYETFWENFGKHLKLGCIEDRENHKRIAPLLRFFSSQSENDMISLDEYVENMKPEQKAIYFIASDSITSAKNAPFLEKMLEKGLEVLYLVEPIDEVAIQSLKAYKDKDFVDISKEDLDLGDKNEEKEAAVKKEFGQTCDWIKKRLGDKVASVQISNRLSSSPCVLVSGKFGWSANMERLMKAQSAGDTTSLEFMKGRRVFEINPDHSIIKNINAAYNSNPNDEDAMRAIDLMYDAALVSSGFTPENPAELGGKIYEMMGIALSAKWSRPEVQPQQQQMAHSHDAETFEAEVVEPVEIERVDYFRDRVGYVVLRVDSVYLYEFCIKLMGTSSGSNLPHQMLPPRQQLQTSLSLVSSDPHLSRSNSGIVRESPAESASSQETWPTSKSIMGNKTESGKTGPDSHDQLVIRHVSIADKVSLRDIARERVDIVAERMHRLPDEYLGELKNGLKAILEGNGAQPIDEFMFLQKFVQTRSDLTSKTLVRAHRVQLEILVVINTGIQAFLHPNINLSQSLLIEIFVYKRCRNIACQNELPADGCPCDICANRKGFCNLCMCVICNKFDFAVNTCRWIGCDVCSHWTHTDCAIRDGEISMGVSPKSVSGMGEMLFKCRACNHTSELLGWVKDVFQHCAPNWDRESLMKELDFVSRIFRGSEDTKGRKLFWKCEELIDKIKGGLAEATAAKLILMFFQEIELDSPKSLESGEGGGTIAPQDACNRIAEVVKETLRKMEIVGEEKMRMYKKARMGLEECEREVEEKAKQVAELQMERQKKKQQIEEVEKIVRLKQAEADMFQLKANEAKVEAERLERIVKAKREKTEEEYASNYLKLRLSEAEAEKEYLFQKIKEQESGGNGGEASQAVMYSKIREMIDGYNASSSPRVDPRSNQRNPFRSNP</sequence>
<dbReference type="InterPro" id="IPR047578">
    <property type="entry name" value="OBE1-like_PHD"/>
</dbReference>
<name>A0A8S1ZUN9_ARAAE</name>
<evidence type="ECO:0000256" key="3">
    <source>
        <dbReference type="ARBA" id="ARBA00022723"/>
    </source>
</evidence>
<evidence type="ECO:0000259" key="15">
    <source>
        <dbReference type="SMART" id="SM00249"/>
    </source>
</evidence>
<evidence type="ECO:0000256" key="4">
    <source>
        <dbReference type="ARBA" id="ARBA00022741"/>
    </source>
</evidence>
<dbReference type="FunFam" id="1.20.120.790:FF:000001">
    <property type="entry name" value="Heat shock protein 90 alpha"/>
    <property type="match status" value="1"/>
</dbReference>
<dbReference type="InterPro" id="IPR003594">
    <property type="entry name" value="HATPase_dom"/>
</dbReference>
<feature type="region of interest" description="Disordered" evidence="14">
    <location>
        <begin position="314"/>
        <end position="337"/>
    </location>
</feature>
<dbReference type="SMART" id="SM00249">
    <property type="entry name" value="PHD"/>
    <property type="match status" value="1"/>
</dbReference>
<evidence type="ECO:0000256" key="1">
    <source>
        <dbReference type="ARBA" id="ARBA00004123"/>
    </source>
</evidence>
<evidence type="ECO:0000313" key="18">
    <source>
        <dbReference type="Proteomes" id="UP000682877"/>
    </source>
</evidence>
<evidence type="ECO:0000259" key="16">
    <source>
        <dbReference type="SMART" id="SM00387"/>
    </source>
</evidence>
<evidence type="ECO:0000256" key="6">
    <source>
        <dbReference type="ARBA" id="ARBA00022833"/>
    </source>
</evidence>
<keyword evidence="11" id="KW-0143">Chaperone</keyword>
<dbReference type="HAMAP" id="MF_00505">
    <property type="entry name" value="HSP90"/>
    <property type="match status" value="1"/>
</dbReference>
<dbReference type="Pfam" id="PF13589">
    <property type="entry name" value="HATPase_c_3"/>
    <property type="match status" value="1"/>
</dbReference>
<keyword evidence="3" id="KW-0479">Metal-binding</keyword>
<evidence type="ECO:0000256" key="14">
    <source>
        <dbReference type="SAM" id="MobiDB-lite"/>
    </source>
</evidence>
<proteinExistence type="inferred from homology"/>
<feature type="domain" description="Histidine kinase/HSP90-like ATPase" evidence="16">
    <location>
        <begin position="117"/>
        <end position="279"/>
    </location>
</feature>
<dbReference type="EMBL" id="LR999453">
    <property type="protein sequence ID" value="CAE5966515.1"/>
    <property type="molecule type" value="Genomic_DNA"/>
</dbReference>
<dbReference type="InterPro" id="IPR020568">
    <property type="entry name" value="Ribosomal_Su5_D2-typ_SF"/>
</dbReference>
<dbReference type="CDD" id="cd15612">
    <property type="entry name" value="PHD_OBE1_like"/>
    <property type="match status" value="1"/>
</dbReference>
<dbReference type="GO" id="GO:0005634">
    <property type="term" value="C:nucleus"/>
    <property type="evidence" value="ECO:0007669"/>
    <property type="project" value="UniProtKB-SubCell"/>
</dbReference>
<dbReference type="SUPFAM" id="SSF55874">
    <property type="entry name" value="ATPase domain of HSP90 chaperone/DNA topoisomerase II/histidine kinase"/>
    <property type="match status" value="1"/>
</dbReference>
<feature type="compositionally biased region" description="Polar residues" evidence="14">
    <location>
        <begin position="46"/>
        <end position="59"/>
    </location>
</feature>
<feature type="compositionally biased region" description="Low complexity" evidence="14">
    <location>
        <begin position="844"/>
        <end position="853"/>
    </location>
</feature>
<evidence type="ECO:0000256" key="12">
    <source>
        <dbReference type="ARBA" id="ARBA00023242"/>
    </source>
</evidence>
<evidence type="ECO:0000256" key="11">
    <source>
        <dbReference type="ARBA" id="ARBA00023186"/>
    </source>
</evidence>
<evidence type="ECO:0000256" key="13">
    <source>
        <dbReference type="SAM" id="Coils"/>
    </source>
</evidence>
<evidence type="ECO:0000256" key="2">
    <source>
        <dbReference type="ARBA" id="ARBA00008239"/>
    </source>
</evidence>
<dbReference type="Gene3D" id="1.20.120.790">
    <property type="entry name" value="Heat shock protein 90, C-terminal domain"/>
    <property type="match status" value="1"/>
</dbReference>
<protein>
    <submittedName>
        <fullName evidence="17">Uncharacterized protein</fullName>
    </submittedName>
</protein>
<dbReference type="CDD" id="cd16927">
    <property type="entry name" value="HATPase_Hsp90-like"/>
    <property type="match status" value="1"/>
</dbReference>
<dbReference type="InterPro" id="IPR036890">
    <property type="entry name" value="HATPase_C_sf"/>
</dbReference>
<organism evidence="17 18">
    <name type="scientific">Arabidopsis arenosa</name>
    <name type="common">Sand rock-cress</name>
    <name type="synonym">Cardaminopsis arenosa</name>
    <dbReference type="NCBI Taxonomy" id="38785"/>
    <lineage>
        <taxon>Eukaryota</taxon>
        <taxon>Viridiplantae</taxon>
        <taxon>Streptophyta</taxon>
        <taxon>Embryophyta</taxon>
        <taxon>Tracheophyta</taxon>
        <taxon>Spermatophyta</taxon>
        <taxon>Magnoliopsida</taxon>
        <taxon>eudicotyledons</taxon>
        <taxon>Gunneridae</taxon>
        <taxon>Pentapetalae</taxon>
        <taxon>rosids</taxon>
        <taxon>malvids</taxon>
        <taxon>Brassicales</taxon>
        <taxon>Brassicaceae</taxon>
        <taxon>Camelineae</taxon>
        <taxon>Arabidopsis</taxon>
    </lineage>
</organism>
<dbReference type="InterPro" id="IPR032535">
    <property type="entry name" value="Oberon_CC"/>
</dbReference>
<keyword evidence="12" id="KW-0539">Nucleus</keyword>
<dbReference type="Gene3D" id="3.40.50.11260">
    <property type="match status" value="1"/>
</dbReference>
<keyword evidence="6" id="KW-0862">Zinc</keyword>
<evidence type="ECO:0000256" key="8">
    <source>
        <dbReference type="ARBA" id="ARBA00022946"/>
    </source>
</evidence>
<feature type="region of interest" description="Disordered" evidence="14">
    <location>
        <begin position="23"/>
        <end position="59"/>
    </location>
</feature>
<keyword evidence="7" id="KW-0067">ATP-binding</keyword>
<dbReference type="Pfam" id="PF07227">
    <property type="entry name" value="PHD_Oberon"/>
    <property type="match status" value="1"/>
</dbReference>
<dbReference type="Pfam" id="PF16312">
    <property type="entry name" value="Oberon_cc"/>
    <property type="match status" value="1"/>
</dbReference>
<dbReference type="InterPro" id="IPR032881">
    <property type="entry name" value="Oberon-like_PHD"/>
</dbReference>
<dbReference type="GO" id="GO:0140662">
    <property type="term" value="F:ATP-dependent protein folding chaperone"/>
    <property type="evidence" value="ECO:0007669"/>
    <property type="project" value="InterPro"/>
</dbReference>
<keyword evidence="10 13" id="KW-0175">Coiled coil</keyword>
<feature type="compositionally biased region" description="Low complexity" evidence="14">
    <location>
        <begin position="23"/>
        <end position="35"/>
    </location>
</feature>
<dbReference type="PRINTS" id="PR01544">
    <property type="entry name" value="ARATH130DUF"/>
</dbReference>
<feature type="compositionally biased region" description="Basic and acidic residues" evidence="14">
    <location>
        <begin position="322"/>
        <end position="334"/>
    </location>
</feature>
<accession>A0A8S1ZUN9</accession>
<dbReference type="Pfam" id="PF00183">
    <property type="entry name" value="HSP90"/>
    <property type="match status" value="1"/>
</dbReference>
<dbReference type="GO" id="GO:0016887">
    <property type="term" value="F:ATP hydrolysis activity"/>
    <property type="evidence" value="ECO:0007669"/>
    <property type="project" value="InterPro"/>
</dbReference>
<dbReference type="InterPro" id="IPR001404">
    <property type="entry name" value="Hsp90_fam"/>
</dbReference>
<dbReference type="NCBIfam" id="NF003555">
    <property type="entry name" value="PRK05218.1"/>
    <property type="match status" value="1"/>
</dbReference>
<comment type="subcellular location">
    <subcellularLocation>
        <location evidence="1">Nucleus</location>
    </subcellularLocation>
</comment>
<dbReference type="GO" id="GO:0005737">
    <property type="term" value="C:cytoplasm"/>
    <property type="evidence" value="ECO:0007669"/>
    <property type="project" value="UniProtKB-ARBA"/>
</dbReference>
<dbReference type="SUPFAM" id="SSF54211">
    <property type="entry name" value="Ribosomal protein S5 domain 2-like"/>
    <property type="match status" value="1"/>
</dbReference>
<dbReference type="InterPro" id="IPR037196">
    <property type="entry name" value="HSP90_C"/>
</dbReference>
<dbReference type="Proteomes" id="UP000682877">
    <property type="component" value="Chromosome 3"/>
</dbReference>
<keyword evidence="9" id="KW-0346">Stress response</keyword>
<dbReference type="FunFam" id="3.40.50.11260:FF:000005">
    <property type="entry name" value="Heat shock protein 90"/>
    <property type="match status" value="1"/>
</dbReference>
<dbReference type="GO" id="GO:0005524">
    <property type="term" value="F:ATP binding"/>
    <property type="evidence" value="ECO:0007669"/>
    <property type="project" value="UniProtKB-KW"/>
</dbReference>
<evidence type="ECO:0000256" key="7">
    <source>
        <dbReference type="ARBA" id="ARBA00022840"/>
    </source>
</evidence>
<feature type="domain" description="Zinc finger PHD-type" evidence="15">
    <location>
        <begin position="1051"/>
        <end position="1111"/>
    </location>
</feature>
<dbReference type="PANTHER" id="PTHR11528">
    <property type="entry name" value="HEAT SHOCK PROTEIN 90 FAMILY MEMBER"/>
    <property type="match status" value="1"/>
</dbReference>
<evidence type="ECO:0000313" key="17">
    <source>
        <dbReference type="EMBL" id="CAE5966515.1"/>
    </source>
</evidence>
<keyword evidence="8" id="KW-0809">Transit peptide</keyword>
<evidence type="ECO:0000256" key="5">
    <source>
        <dbReference type="ARBA" id="ARBA00022771"/>
    </source>
</evidence>
<dbReference type="FunFam" id="3.30.230.80:FF:000005">
    <property type="entry name" value="heat shock protein 90-5, chloroplastic"/>
    <property type="match status" value="1"/>
</dbReference>
<dbReference type="GO" id="GO:0008270">
    <property type="term" value="F:zinc ion binding"/>
    <property type="evidence" value="ECO:0007669"/>
    <property type="project" value="UniProtKB-KW"/>
</dbReference>
<dbReference type="GO" id="GO:0051082">
    <property type="term" value="F:unfolded protein binding"/>
    <property type="evidence" value="ECO:0007669"/>
    <property type="project" value="InterPro"/>
</dbReference>
<dbReference type="InterPro" id="IPR001965">
    <property type="entry name" value="Znf_PHD"/>
</dbReference>
<dbReference type="SMART" id="SM00387">
    <property type="entry name" value="HATPase_c"/>
    <property type="match status" value="1"/>
</dbReference>
<keyword evidence="18" id="KW-1185">Reference proteome</keyword>
<dbReference type="FunFam" id="3.30.565.10:FF:000024">
    <property type="entry name" value="heat shock protein 90-5, chloroplastic"/>
    <property type="match status" value="1"/>
</dbReference>
<dbReference type="InterPro" id="IPR020575">
    <property type="entry name" value="Hsp90_N"/>
</dbReference>
<feature type="region of interest" description="Disordered" evidence="14">
    <location>
        <begin position="844"/>
        <end position="899"/>
    </location>
</feature>
<gene>
    <name evidence="17" type="ORF">AARE701A_LOCUS6631</name>
</gene>
<feature type="compositionally biased region" description="Polar residues" evidence="14">
    <location>
        <begin position="871"/>
        <end position="890"/>
    </location>
</feature>
<evidence type="ECO:0000256" key="9">
    <source>
        <dbReference type="ARBA" id="ARBA00023016"/>
    </source>
</evidence>
<dbReference type="Gene3D" id="3.30.230.80">
    <property type="match status" value="1"/>
</dbReference>
<dbReference type="InterPro" id="IPR019805">
    <property type="entry name" value="Heat_shock_protein_90_CS"/>
</dbReference>
<feature type="coiled-coil region" evidence="13">
    <location>
        <begin position="1237"/>
        <end position="1317"/>
    </location>
</feature>
<dbReference type="PROSITE" id="PS00298">
    <property type="entry name" value="HSP90"/>
    <property type="match status" value="1"/>
</dbReference>
<keyword evidence="4" id="KW-0547">Nucleotide-binding</keyword>
<feature type="compositionally biased region" description="Polar residues" evidence="14">
    <location>
        <begin position="1370"/>
        <end position="1391"/>
    </location>
</feature>
<dbReference type="SUPFAM" id="SSF110942">
    <property type="entry name" value="HSP90 C-terminal domain"/>
    <property type="match status" value="1"/>
</dbReference>
<feature type="region of interest" description="Disordered" evidence="14">
    <location>
        <begin position="1369"/>
        <end position="1391"/>
    </location>
</feature>